<gene>
    <name evidence="5" type="ORF">IC621_05090</name>
</gene>
<keyword evidence="6" id="KW-1185">Reference proteome</keyword>
<dbReference type="PANTHER" id="PTHR43280:SF2">
    <property type="entry name" value="HTH-TYPE TRANSCRIPTIONAL REGULATOR EXSA"/>
    <property type="match status" value="1"/>
</dbReference>
<evidence type="ECO:0000256" key="2">
    <source>
        <dbReference type="ARBA" id="ARBA00023125"/>
    </source>
</evidence>
<dbReference type="EMBL" id="JACXAI010000004">
    <property type="protein sequence ID" value="MBD1379598.1"/>
    <property type="molecule type" value="Genomic_DNA"/>
</dbReference>
<dbReference type="InterPro" id="IPR037923">
    <property type="entry name" value="HTH-like"/>
</dbReference>
<dbReference type="SUPFAM" id="SSF51215">
    <property type="entry name" value="Regulatory protein AraC"/>
    <property type="match status" value="1"/>
</dbReference>
<organism evidence="5 6">
    <name type="scientific">Metabacillus arenae</name>
    <dbReference type="NCBI Taxonomy" id="2771434"/>
    <lineage>
        <taxon>Bacteria</taxon>
        <taxon>Bacillati</taxon>
        <taxon>Bacillota</taxon>
        <taxon>Bacilli</taxon>
        <taxon>Bacillales</taxon>
        <taxon>Bacillaceae</taxon>
        <taxon>Metabacillus</taxon>
    </lineage>
</organism>
<dbReference type="Gene3D" id="1.10.10.60">
    <property type="entry name" value="Homeodomain-like"/>
    <property type="match status" value="2"/>
</dbReference>
<dbReference type="InterPro" id="IPR018062">
    <property type="entry name" value="HTH_AraC-typ_CS"/>
</dbReference>
<keyword evidence="3" id="KW-0804">Transcription</keyword>
<feature type="domain" description="HTH araC/xylS-type" evidence="4">
    <location>
        <begin position="177"/>
        <end position="275"/>
    </location>
</feature>
<dbReference type="InterPro" id="IPR003313">
    <property type="entry name" value="AraC-bd"/>
</dbReference>
<evidence type="ECO:0000313" key="6">
    <source>
        <dbReference type="Proteomes" id="UP000626844"/>
    </source>
</evidence>
<accession>A0A926NGH7</accession>
<dbReference type="PROSITE" id="PS00041">
    <property type="entry name" value="HTH_ARAC_FAMILY_1"/>
    <property type="match status" value="1"/>
</dbReference>
<dbReference type="GO" id="GO:0043565">
    <property type="term" value="F:sequence-specific DNA binding"/>
    <property type="evidence" value="ECO:0007669"/>
    <property type="project" value="InterPro"/>
</dbReference>
<evidence type="ECO:0000256" key="3">
    <source>
        <dbReference type="ARBA" id="ARBA00023163"/>
    </source>
</evidence>
<name>A0A926NGH7_9BACI</name>
<keyword evidence="2" id="KW-0238">DNA-binding</keyword>
<proteinExistence type="predicted"/>
<dbReference type="AlphaFoldDB" id="A0A926NGH7"/>
<dbReference type="Pfam" id="PF02311">
    <property type="entry name" value="AraC_binding"/>
    <property type="match status" value="1"/>
</dbReference>
<dbReference type="RefSeq" id="WP_191156402.1">
    <property type="nucleotide sequence ID" value="NZ_JACXAI010000004.1"/>
</dbReference>
<dbReference type="Proteomes" id="UP000626844">
    <property type="component" value="Unassembled WGS sequence"/>
</dbReference>
<reference evidence="5" key="1">
    <citation type="submission" date="2020-09" db="EMBL/GenBank/DDBJ databases">
        <title>A novel bacterium of genus Bacillus, isolated from South China Sea.</title>
        <authorList>
            <person name="Huang H."/>
            <person name="Mo K."/>
            <person name="Hu Y."/>
        </authorList>
    </citation>
    <scope>NUCLEOTIDE SEQUENCE</scope>
    <source>
        <strain evidence="5">IB182487</strain>
    </source>
</reference>
<dbReference type="InterPro" id="IPR018060">
    <property type="entry name" value="HTH_AraC"/>
</dbReference>
<evidence type="ECO:0000313" key="5">
    <source>
        <dbReference type="EMBL" id="MBD1379598.1"/>
    </source>
</evidence>
<keyword evidence="1" id="KW-0805">Transcription regulation</keyword>
<sequence length="277" mass="32726">MKMNEKGILPHSEMRFHQPSDFAYKALYHLIYSGTFYTNSDYNINRNNWNSFLFLYVEDGRIVVKFENKEYCATKGEFIFLNCYKPHIYYSEGYSTFKWVHFAGNASLTYFDQVFSKHGCVFSTIQNNLRMHMSQLLENAEKRQIDEELQSIIISKILYELNKIAFQQQEQMNAVVTKAISFIEANFSNDLTLEDISSHVNLSPYYFLRLFKKSTNITPIQYLIRQRLNHAKHLLHNTDYSIKNIAFNCGFHSETHFINSFKKANGLPPNRFRNITF</sequence>
<comment type="caution">
    <text evidence="5">The sequence shown here is derived from an EMBL/GenBank/DDBJ whole genome shotgun (WGS) entry which is preliminary data.</text>
</comment>
<dbReference type="InterPro" id="IPR009057">
    <property type="entry name" value="Homeodomain-like_sf"/>
</dbReference>
<protein>
    <submittedName>
        <fullName evidence="5">Helix-turn-helix transcriptional regulator</fullName>
    </submittedName>
</protein>
<dbReference type="InterPro" id="IPR020449">
    <property type="entry name" value="Tscrpt_reg_AraC-type_HTH"/>
</dbReference>
<evidence type="ECO:0000256" key="1">
    <source>
        <dbReference type="ARBA" id="ARBA00023015"/>
    </source>
</evidence>
<dbReference type="SUPFAM" id="SSF46689">
    <property type="entry name" value="Homeodomain-like"/>
    <property type="match status" value="2"/>
</dbReference>
<dbReference type="PRINTS" id="PR00032">
    <property type="entry name" value="HTHARAC"/>
</dbReference>
<dbReference type="PROSITE" id="PS01124">
    <property type="entry name" value="HTH_ARAC_FAMILY_2"/>
    <property type="match status" value="1"/>
</dbReference>
<dbReference type="SMART" id="SM00342">
    <property type="entry name" value="HTH_ARAC"/>
    <property type="match status" value="1"/>
</dbReference>
<dbReference type="PANTHER" id="PTHR43280">
    <property type="entry name" value="ARAC-FAMILY TRANSCRIPTIONAL REGULATOR"/>
    <property type="match status" value="1"/>
</dbReference>
<dbReference type="GO" id="GO:0003700">
    <property type="term" value="F:DNA-binding transcription factor activity"/>
    <property type="evidence" value="ECO:0007669"/>
    <property type="project" value="InterPro"/>
</dbReference>
<evidence type="ECO:0000259" key="4">
    <source>
        <dbReference type="PROSITE" id="PS01124"/>
    </source>
</evidence>
<dbReference type="Pfam" id="PF12833">
    <property type="entry name" value="HTH_18"/>
    <property type="match status" value="1"/>
</dbReference>